<gene>
    <name evidence="2" type="ORF">X777_01590</name>
</gene>
<keyword evidence="3" id="KW-1185">Reference proteome</keyword>
<dbReference type="Pfam" id="PF22936">
    <property type="entry name" value="Pol_BBD"/>
    <property type="match status" value="1"/>
</dbReference>
<dbReference type="EMBL" id="KK107129">
    <property type="protein sequence ID" value="EZA58227.1"/>
    <property type="molecule type" value="Genomic_DNA"/>
</dbReference>
<dbReference type="Proteomes" id="UP000053097">
    <property type="component" value="Unassembled WGS sequence"/>
</dbReference>
<reference evidence="2 3" key="1">
    <citation type="journal article" date="2014" name="Curr. Biol.">
        <title>The genome of the clonal raider ant Cerapachys biroi.</title>
        <authorList>
            <person name="Oxley P.R."/>
            <person name="Ji L."/>
            <person name="Fetter-Pruneda I."/>
            <person name="McKenzie S.K."/>
            <person name="Li C."/>
            <person name="Hu H."/>
            <person name="Zhang G."/>
            <person name="Kronauer D.J."/>
        </authorList>
    </citation>
    <scope>NUCLEOTIDE SEQUENCE [LARGE SCALE GENOMIC DNA]</scope>
</reference>
<organism evidence="2 3">
    <name type="scientific">Ooceraea biroi</name>
    <name type="common">Clonal raider ant</name>
    <name type="synonym">Cerapachys biroi</name>
    <dbReference type="NCBI Taxonomy" id="2015173"/>
    <lineage>
        <taxon>Eukaryota</taxon>
        <taxon>Metazoa</taxon>
        <taxon>Ecdysozoa</taxon>
        <taxon>Arthropoda</taxon>
        <taxon>Hexapoda</taxon>
        <taxon>Insecta</taxon>
        <taxon>Pterygota</taxon>
        <taxon>Neoptera</taxon>
        <taxon>Endopterygota</taxon>
        <taxon>Hymenoptera</taxon>
        <taxon>Apocrita</taxon>
        <taxon>Aculeata</taxon>
        <taxon>Formicoidea</taxon>
        <taxon>Formicidae</taxon>
        <taxon>Dorylinae</taxon>
        <taxon>Ooceraea</taxon>
    </lineage>
</organism>
<name>A0A026WQA3_OOCBI</name>
<evidence type="ECO:0000259" key="1">
    <source>
        <dbReference type="Pfam" id="PF22936"/>
    </source>
</evidence>
<dbReference type="AlphaFoldDB" id="A0A026WQA3"/>
<dbReference type="InterPro" id="IPR054722">
    <property type="entry name" value="PolX-like_BBD"/>
</dbReference>
<evidence type="ECO:0000313" key="2">
    <source>
        <dbReference type="EMBL" id="EZA58227.1"/>
    </source>
</evidence>
<proteinExistence type="predicted"/>
<sequence length="80" mass="9196">MIAKKIGTVDFGNCGLNNVLYIPNLRKNLLSVNAITQKEGKVEFYKDEVIISKNKNTIFKGKKIARAYMLYKMIEAKKRQ</sequence>
<accession>A0A026WQA3</accession>
<evidence type="ECO:0000313" key="3">
    <source>
        <dbReference type="Proteomes" id="UP000053097"/>
    </source>
</evidence>
<protein>
    <recommendedName>
        <fullName evidence="1">Retrovirus-related Pol polyprotein from transposon TNT 1-94-like beta-barrel domain-containing protein</fullName>
    </recommendedName>
</protein>
<feature type="domain" description="Retrovirus-related Pol polyprotein from transposon TNT 1-94-like beta-barrel" evidence="1">
    <location>
        <begin position="6"/>
        <end position="38"/>
    </location>
</feature>